<dbReference type="RefSeq" id="WP_184392927.1">
    <property type="nucleotide sequence ID" value="NZ_BAAAJD010000138.1"/>
</dbReference>
<feature type="transmembrane region" description="Helical" evidence="7">
    <location>
        <begin position="16"/>
        <end position="36"/>
    </location>
</feature>
<keyword evidence="2" id="KW-0813">Transport</keyword>
<evidence type="ECO:0000256" key="6">
    <source>
        <dbReference type="ARBA" id="ARBA00023136"/>
    </source>
</evidence>
<feature type="transmembrane region" description="Helical" evidence="7">
    <location>
        <begin position="116"/>
        <end position="137"/>
    </location>
</feature>
<dbReference type="Proteomes" id="UP000572635">
    <property type="component" value="Unassembled WGS sequence"/>
</dbReference>
<dbReference type="GO" id="GO:0005886">
    <property type="term" value="C:plasma membrane"/>
    <property type="evidence" value="ECO:0007669"/>
    <property type="project" value="UniProtKB-SubCell"/>
</dbReference>
<feature type="transmembrane region" description="Helical" evidence="7">
    <location>
        <begin position="282"/>
        <end position="301"/>
    </location>
</feature>
<feature type="transmembrane region" description="Helical" evidence="7">
    <location>
        <begin position="210"/>
        <end position="231"/>
    </location>
</feature>
<dbReference type="Gene3D" id="1.20.1720.10">
    <property type="entry name" value="Multidrug resistance protein D"/>
    <property type="match status" value="1"/>
</dbReference>
<evidence type="ECO:0000256" key="5">
    <source>
        <dbReference type="ARBA" id="ARBA00022989"/>
    </source>
</evidence>
<dbReference type="Pfam" id="PF07690">
    <property type="entry name" value="MFS_1"/>
    <property type="match status" value="1"/>
</dbReference>
<dbReference type="GO" id="GO:0022857">
    <property type="term" value="F:transmembrane transporter activity"/>
    <property type="evidence" value="ECO:0007669"/>
    <property type="project" value="InterPro"/>
</dbReference>
<evidence type="ECO:0000256" key="4">
    <source>
        <dbReference type="ARBA" id="ARBA00022692"/>
    </source>
</evidence>
<dbReference type="AlphaFoldDB" id="A0A7W8VEA4"/>
<dbReference type="EMBL" id="JACHDB010000001">
    <property type="protein sequence ID" value="MBB5433301.1"/>
    <property type="molecule type" value="Genomic_DNA"/>
</dbReference>
<evidence type="ECO:0000313" key="9">
    <source>
        <dbReference type="EMBL" id="MBB5433301.1"/>
    </source>
</evidence>
<feature type="transmembrane region" description="Helical" evidence="7">
    <location>
        <begin position="237"/>
        <end position="261"/>
    </location>
</feature>
<feature type="transmembrane region" description="Helical" evidence="7">
    <location>
        <begin position="321"/>
        <end position="340"/>
    </location>
</feature>
<evidence type="ECO:0000256" key="7">
    <source>
        <dbReference type="SAM" id="Phobius"/>
    </source>
</evidence>
<name>A0A7W8VEA4_9ACTN</name>
<keyword evidence="4 7" id="KW-0812">Transmembrane</keyword>
<keyword evidence="6 7" id="KW-0472">Membrane</keyword>
<feature type="transmembrane region" description="Helical" evidence="7">
    <location>
        <begin position="175"/>
        <end position="198"/>
    </location>
</feature>
<evidence type="ECO:0000256" key="3">
    <source>
        <dbReference type="ARBA" id="ARBA00022475"/>
    </source>
</evidence>
<dbReference type="InterPro" id="IPR011701">
    <property type="entry name" value="MFS"/>
</dbReference>
<comment type="caution">
    <text evidence="9">The sequence shown here is derived from an EMBL/GenBank/DDBJ whole genome shotgun (WGS) entry which is preliminary data.</text>
</comment>
<accession>A0A7W8VEA4</accession>
<dbReference type="PROSITE" id="PS50850">
    <property type="entry name" value="MFS"/>
    <property type="match status" value="1"/>
</dbReference>
<dbReference type="PANTHER" id="PTHR42718:SF46">
    <property type="entry name" value="BLR6921 PROTEIN"/>
    <property type="match status" value="1"/>
</dbReference>
<keyword evidence="10" id="KW-1185">Reference proteome</keyword>
<feature type="transmembrane region" description="Helical" evidence="7">
    <location>
        <begin position="87"/>
        <end position="110"/>
    </location>
</feature>
<evidence type="ECO:0000256" key="1">
    <source>
        <dbReference type="ARBA" id="ARBA00004651"/>
    </source>
</evidence>
<comment type="subcellular location">
    <subcellularLocation>
        <location evidence="1">Cell membrane</location>
        <topology evidence="1">Multi-pass membrane protein</topology>
    </subcellularLocation>
</comment>
<protein>
    <submittedName>
        <fullName evidence="9">MFS family permease</fullName>
    </submittedName>
</protein>
<dbReference type="SUPFAM" id="SSF103473">
    <property type="entry name" value="MFS general substrate transporter"/>
    <property type="match status" value="1"/>
</dbReference>
<feature type="domain" description="Major facilitator superfamily (MFS) profile" evidence="8">
    <location>
        <begin position="21"/>
        <end position="360"/>
    </location>
</feature>
<proteinExistence type="predicted"/>
<dbReference type="InterPro" id="IPR020846">
    <property type="entry name" value="MFS_dom"/>
</dbReference>
<dbReference type="PANTHER" id="PTHR42718">
    <property type="entry name" value="MAJOR FACILITATOR SUPERFAMILY MULTIDRUG TRANSPORTER MFSC"/>
    <property type="match status" value="1"/>
</dbReference>
<evidence type="ECO:0000259" key="8">
    <source>
        <dbReference type="PROSITE" id="PS50850"/>
    </source>
</evidence>
<gene>
    <name evidence="9" type="ORF">HDA36_003385</name>
</gene>
<dbReference type="Gene3D" id="1.20.1250.20">
    <property type="entry name" value="MFS general substrate transporter like domains"/>
    <property type="match status" value="1"/>
</dbReference>
<keyword evidence="3" id="KW-1003">Cell membrane</keyword>
<feature type="transmembrane region" description="Helical" evidence="7">
    <location>
        <begin position="56"/>
        <end position="75"/>
    </location>
</feature>
<keyword evidence="5 7" id="KW-1133">Transmembrane helix</keyword>
<organism evidence="9 10">
    <name type="scientific">Nocardiopsis composta</name>
    <dbReference type="NCBI Taxonomy" id="157465"/>
    <lineage>
        <taxon>Bacteria</taxon>
        <taxon>Bacillati</taxon>
        <taxon>Actinomycetota</taxon>
        <taxon>Actinomycetes</taxon>
        <taxon>Streptosporangiales</taxon>
        <taxon>Nocardiopsidaceae</taxon>
        <taxon>Nocardiopsis</taxon>
    </lineage>
</organism>
<sequence length="360" mass="34973">MDPTSTDTGPKAEKTVSLPALMAVVAPAMLLMVIASDMANLVLPLMGEEFGASEARLAWVVTGFLLVFAIGIPIYGRVSDRVGMRRLFCAALLVYALGSLVSALAPSLLVLVLGRIVMGAGAAAIPVLSVVAVTRLLPADKRGVGIGFISAAGGAGMAIGPSVGGGLGGLLGWPALFWMTLAGALLLIPGGIAVAVLSPPAGRAAARMGARGPILAGLTVVGASTLLLSAAAGGSPVLASLGVLGVGAGFAFVITAVTDAAAGALPGDRVGAGTGVFQGAQFLGAGTGPALAGALIAARRADGADSLNPLHGADAPAFSDAFLAMAAVIALTAVVAGIGLRRTAPSPTETGSPAAAHQGR</sequence>
<feature type="transmembrane region" description="Helical" evidence="7">
    <location>
        <begin position="144"/>
        <end position="163"/>
    </location>
</feature>
<evidence type="ECO:0000313" key="10">
    <source>
        <dbReference type="Proteomes" id="UP000572635"/>
    </source>
</evidence>
<reference evidence="9 10" key="1">
    <citation type="submission" date="2020-08" db="EMBL/GenBank/DDBJ databases">
        <title>Sequencing the genomes of 1000 actinobacteria strains.</title>
        <authorList>
            <person name="Klenk H.-P."/>
        </authorList>
    </citation>
    <scope>NUCLEOTIDE SEQUENCE [LARGE SCALE GENOMIC DNA]</scope>
    <source>
        <strain evidence="9 10">DSM 44551</strain>
    </source>
</reference>
<evidence type="ECO:0000256" key="2">
    <source>
        <dbReference type="ARBA" id="ARBA00022448"/>
    </source>
</evidence>
<dbReference type="InterPro" id="IPR036259">
    <property type="entry name" value="MFS_trans_sf"/>
</dbReference>